<dbReference type="AlphaFoldDB" id="A0A0F9EIN8"/>
<dbReference type="EMBL" id="LAZR01024801">
    <property type="protein sequence ID" value="KKL73963.1"/>
    <property type="molecule type" value="Genomic_DNA"/>
</dbReference>
<organism evidence="1">
    <name type="scientific">marine sediment metagenome</name>
    <dbReference type="NCBI Taxonomy" id="412755"/>
    <lineage>
        <taxon>unclassified sequences</taxon>
        <taxon>metagenomes</taxon>
        <taxon>ecological metagenomes</taxon>
    </lineage>
</organism>
<reference evidence="1" key="1">
    <citation type="journal article" date="2015" name="Nature">
        <title>Complex archaea that bridge the gap between prokaryotes and eukaryotes.</title>
        <authorList>
            <person name="Spang A."/>
            <person name="Saw J.H."/>
            <person name="Jorgensen S.L."/>
            <person name="Zaremba-Niedzwiedzka K."/>
            <person name="Martijn J."/>
            <person name="Lind A.E."/>
            <person name="van Eijk R."/>
            <person name="Schleper C."/>
            <person name="Guy L."/>
            <person name="Ettema T.J."/>
        </authorList>
    </citation>
    <scope>NUCLEOTIDE SEQUENCE</scope>
</reference>
<accession>A0A0F9EIN8</accession>
<sequence>MNAILQKFARQDILDGLKRCTEKQQNLFKRLYGSGENEKEKLTLPIKEVVEKMPEEKLDWAMQQVAATVVNNKTNAT</sequence>
<proteinExistence type="predicted"/>
<evidence type="ECO:0000313" key="1">
    <source>
        <dbReference type="EMBL" id="KKL73963.1"/>
    </source>
</evidence>
<comment type="caution">
    <text evidence="1">The sequence shown here is derived from an EMBL/GenBank/DDBJ whole genome shotgun (WGS) entry which is preliminary data.</text>
</comment>
<name>A0A0F9EIN8_9ZZZZ</name>
<protein>
    <submittedName>
        <fullName evidence="1">Uncharacterized protein</fullName>
    </submittedName>
</protein>
<gene>
    <name evidence="1" type="ORF">LCGC14_2069630</name>
</gene>